<feature type="region of interest" description="Disordered" evidence="4">
    <location>
        <begin position="214"/>
        <end position="244"/>
    </location>
</feature>
<protein>
    <recommendedName>
        <fullName evidence="2">S100P-binding protein</fullName>
    </recommendedName>
</protein>
<reference evidence="6" key="1">
    <citation type="submission" date="2025-08" db="UniProtKB">
        <authorList>
            <consortium name="RefSeq"/>
        </authorList>
    </citation>
    <scope>IDENTIFICATION</scope>
</reference>
<feature type="region of interest" description="Disordered" evidence="4">
    <location>
        <begin position="151"/>
        <end position="191"/>
    </location>
</feature>
<evidence type="ECO:0000313" key="6">
    <source>
        <dbReference type="RefSeq" id="XP_020656307.2"/>
    </source>
</evidence>
<evidence type="ECO:0000256" key="3">
    <source>
        <dbReference type="ARBA" id="ARBA00023242"/>
    </source>
</evidence>
<dbReference type="AlphaFoldDB" id="A0A6J0U6K9"/>
<evidence type="ECO:0000256" key="4">
    <source>
        <dbReference type="SAM" id="MobiDB-lite"/>
    </source>
</evidence>
<dbReference type="InterPro" id="IPR026097">
    <property type="entry name" value="S100PBP"/>
</dbReference>
<gene>
    <name evidence="6" type="primary">S100PBP</name>
</gene>
<dbReference type="Proteomes" id="UP001652642">
    <property type="component" value="Chromosome 9"/>
</dbReference>
<dbReference type="GeneID" id="110082793"/>
<keyword evidence="5" id="KW-1185">Reference proteome</keyword>
<dbReference type="PANTHER" id="PTHR14455:SF0">
    <property type="entry name" value="S100P-BINDING PROTEIN"/>
    <property type="match status" value="1"/>
</dbReference>
<dbReference type="RefSeq" id="XP_020656307.2">
    <property type="nucleotide sequence ID" value="XM_020800648.2"/>
</dbReference>
<accession>A0A6J0U6K9</accession>
<keyword evidence="3" id="KW-0539">Nucleus</keyword>
<feature type="region of interest" description="Disordered" evidence="4">
    <location>
        <begin position="257"/>
        <end position="303"/>
    </location>
</feature>
<dbReference type="InParanoid" id="A0A6J0U6K9"/>
<organism evidence="5 6">
    <name type="scientific">Pogona vitticeps</name>
    <name type="common">central bearded dragon</name>
    <dbReference type="NCBI Taxonomy" id="103695"/>
    <lineage>
        <taxon>Eukaryota</taxon>
        <taxon>Metazoa</taxon>
        <taxon>Chordata</taxon>
        <taxon>Craniata</taxon>
        <taxon>Vertebrata</taxon>
        <taxon>Euteleostomi</taxon>
        <taxon>Lepidosauria</taxon>
        <taxon>Squamata</taxon>
        <taxon>Bifurcata</taxon>
        <taxon>Unidentata</taxon>
        <taxon>Episquamata</taxon>
        <taxon>Toxicofera</taxon>
        <taxon>Iguania</taxon>
        <taxon>Acrodonta</taxon>
        <taxon>Agamidae</taxon>
        <taxon>Amphibolurinae</taxon>
        <taxon>Pogona</taxon>
    </lineage>
</organism>
<sequence>MAGNTSHPYSYNIKITVLNNSVSRSTSPLGEIEEREQPERKRGCYTQCSGSSPPHRSSISNGIASFPFASSTASDDSDIDDSLLDSPGGGNPDSPTGLSREDEDRLLFDNLVDDLETSSDVVRLGLGFQRVESSEGFASLKFRQLPKALKGAVSTEPSRPTVRSFHEEHFGPLGGGSDLSKEDSQAGSGLGCGRPLLPDAVRVADALLNLQKEGDLSGRREKGAAQTVKEESGQEEGPSKSQASVNELLLRGKRTSSVLQSTEGASHSSSSQCKGAPSTSSSVGDQRKICIENPPAPEPKRPRRIYIEEKDLEERKEKYIRAVLAHARSRPVISEVNELHALIQCVASENQEYRRQHTTDLTERNYVWRSNRTNQKFSLPEWVEKNGRKVCRFATVPDRFRRCPVPS</sequence>
<dbReference type="GO" id="GO:0005634">
    <property type="term" value="C:nucleus"/>
    <property type="evidence" value="ECO:0007669"/>
    <property type="project" value="UniProtKB-SubCell"/>
</dbReference>
<dbReference type="CTD" id="64766"/>
<feature type="compositionally biased region" description="Polar residues" evidence="4">
    <location>
        <begin position="257"/>
        <end position="284"/>
    </location>
</feature>
<dbReference type="OrthoDB" id="8945510at2759"/>
<proteinExistence type="predicted"/>
<name>A0A6J0U6K9_9SAUR</name>
<evidence type="ECO:0000313" key="5">
    <source>
        <dbReference type="Proteomes" id="UP001652642"/>
    </source>
</evidence>
<dbReference type="PANTHER" id="PTHR14455">
    <property type="entry name" value="ASKOPOS"/>
    <property type="match status" value="1"/>
</dbReference>
<dbReference type="KEGG" id="pvt:110082793"/>
<dbReference type="Pfam" id="PF15427">
    <property type="entry name" value="S100PBPR"/>
    <property type="match status" value="1"/>
</dbReference>
<evidence type="ECO:0000256" key="1">
    <source>
        <dbReference type="ARBA" id="ARBA00004123"/>
    </source>
</evidence>
<feature type="region of interest" description="Disordered" evidence="4">
    <location>
        <begin position="20"/>
        <end position="102"/>
    </location>
</feature>
<comment type="subcellular location">
    <subcellularLocation>
        <location evidence="1">Nucleus</location>
    </subcellularLocation>
</comment>
<feature type="compositionally biased region" description="Basic and acidic residues" evidence="4">
    <location>
        <begin position="214"/>
        <end position="232"/>
    </location>
</feature>
<feature type="compositionally biased region" description="Low complexity" evidence="4">
    <location>
        <begin position="49"/>
        <end position="74"/>
    </location>
</feature>
<dbReference type="GO" id="GO:0048306">
    <property type="term" value="F:calcium-dependent protein binding"/>
    <property type="evidence" value="ECO:0007669"/>
    <property type="project" value="InterPro"/>
</dbReference>
<evidence type="ECO:0000256" key="2">
    <source>
        <dbReference type="ARBA" id="ARBA00020595"/>
    </source>
</evidence>